<feature type="transmembrane region" description="Helical" evidence="6">
    <location>
        <begin position="211"/>
        <end position="229"/>
    </location>
</feature>
<dbReference type="Pfam" id="PF01569">
    <property type="entry name" value="PAP2"/>
    <property type="match status" value="1"/>
</dbReference>
<dbReference type="AlphaFoldDB" id="A0AAI9X009"/>
<accession>A0AAI9X009</accession>
<gene>
    <name evidence="8" type="ORF">KGF56_000576</name>
</gene>
<feature type="transmembrane region" description="Helical" evidence="6">
    <location>
        <begin position="107"/>
        <end position="127"/>
    </location>
</feature>
<evidence type="ECO:0000256" key="4">
    <source>
        <dbReference type="ARBA" id="ARBA00022989"/>
    </source>
</evidence>
<evidence type="ECO:0000313" key="9">
    <source>
        <dbReference type="Proteomes" id="UP001202479"/>
    </source>
</evidence>
<feature type="transmembrane region" description="Helical" evidence="6">
    <location>
        <begin position="33"/>
        <end position="52"/>
    </location>
</feature>
<dbReference type="InterPro" id="IPR000326">
    <property type="entry name" value="PAP2/HPO"/>
</dbReference>
<sequence>MMSVESLLNNVPYANLNRKSLGFISPKIIKWRFTDLILLALLVICYFFIYNIKPFHRQFSLYDATIQHPFKERETVNNIELFLYSTWIPLIVILVTALVLTSPKYRFYNTYVAALGLLLCVLITSNVTDVLKNLIGRHRPDFIARCQPDPSVRTEALVSIEVCTNTDLNLLEDGYRTTPSGHSSISFAGLVYLALFLMGQFQANDPRAGSWRALLFGGAPLMVATYIAMSRTEDYRHHFVDVIIGGLLGFFIGSWSYLRLFPWISDKRSFSNLLMIEEEKAEERAKRNDDNNDTVLEDV</sequence>
<feature type="transmembrane region" description="Helical" evidence="6">
    <location>
        <begin position="235"/>
        <end position="258"/>
    </location>
</feature>
<dbReference type="Proteomes" id="UP001202479">
    <property type="component" value="Unassembled WGS sequence"/>
</dbReference>
<name>A0AAI9X009_9ASCO</name>
<dbReference type="RefSeq" id="XP_049182190.1">
    <property type="nucleotide sequence ID" value="XM_049326501.1"/>
</dbReference>
<evidence type="ECO:0000256" key="1">
    <source>
        <dbReference type="ARBA" id="ARBA00004141"/>
    </source>
</evidence>
<evidence type="ECO:0000256" key="6">
    <source>
        <dbReference type="SAM" id="Phobius"/>
    </source>
</evidence>
<evidence type="ECO:0000259" key="7">
    <source>
        <dbReference type="SMART" id="SM00014"/>
    </source>
</evidence>
<feature type="transmembrane region" description="Helical" evidence="6">
    <location>
        <begin position="81"/>
        <end position="100"/>
    </location>
</feature>
<reference evidence="8" key="1">
    <citation type="journal article" date="2022" name="DNA Res.">
        <title>Genome analysis of five recently described species of the CUG-Ser clade uncovers Candida theae as a new hybrid lineage with pathogenic potential in the Candida parapsilosis species complex.</title>
        <authorList>
            <person name="Mixao V."/>
            <person name="Del Olmo V."/>
            <person name="Hegedusova E."/>
            <person name="Saus E."/>
            <person name="Pryszcz L."/>
            <person name="Cillingova A."/>
            <person name="Nosek J."/>
            <person name="Gabaldon T."/>
        </authorList>
    </citation>
    <scope>NUCLEOTIDE SEQUENCE</scope>
    <source>
        <strain evidence="8">CBS 10844</strain>
    </source>
</reference>
<evidence type="ECO:0000256" key="3">
    <source>
        <dbReference type="ARBA" id="ARBA00022692"/>
    </source>
</evidence>
<dbReference type="CDD" id="cd03390">
    <property type="entry name" value="PAP2_containing_1_like"/>
    <property type="match status" value="1"/>
</dbReference>
<comment type="similarity">
    <text evidence="2">Belongs to the PA-phosphatase related phosphoesterase family.</text>
</comment>
<keyword evidence="5 6" id="KW-0472">Membrane</keyword>
<dbReference type="GeneID" id="73378193"/>
<keyword evidence="4 6" id="KW-1133">Transmembrane helix</keyword>
<dbReference type="GO" id="GO:0046839">
    <property type="term" value="P:phospholipid dephosphorylation"/>
    <property type="evidence" value="ECO:0007669"/>
    <property type="project" value="TreeGrafter"/>
</dbReference>
<comment type="subcellular location">
    <subcellularLocation>
        <location evidence="1">Membrane</location>
        <topology evidence="1">Multi-pass membrane protein</topology>
    </subcellularLocation>
</comment>
<feature type="domain" description="Phosphatidic acid phosphatase type 2/haloperoxidase" evidence="7">
    <location>
        <begin position="115"/>
        <end position="257"/>
    </location>
</feature>
<keyword evidence="9" id="KW-1185">Reference proteome</keyword>
<dbReference type="PANTHER" id="PTHR10165:SF35">
    <property type="entry name" value="RE23632P"/>
    <property type="match status" value="1"/>
</dbReference>
<proteinExistence type="inferred from homology"/>
<protein>
    <submittedName>
        <fullName evidence="8">DPP1</fullName>
    </submittedName>
</protein>
<dbReference type="SUPFAM" id="SSF48317">
    <property type="entry name" value="Acid phosphatase/Vanadium-dependent haloperoxidase"/>
    <property type="match status" value="1"/>
</dbReference>
<feature type="transmembrane region" description="Helical" evidence="6">
    <location>
        <begin position="181"/>
        <end position="199"/>
    </location>
</feature>
<evidence type="ECO:0000256" key="2">
    <source>
        <dbReference type="ARBA" id="ARBA00008816"/>
    </source>
</evidence>
<dbReference type="InterPro" id="IPR043216">
    <property type="entry name" value="PAP-like"/>
</dbReference>
<comment type="caution">
    <text evidence="8">The sequence shown here is derived from an EMBL/GenBank/DDBJ whole genome shotgun (WGS) entry which is preliminary data.</text>
</comment>
<organism evidence="8 9">
    <name type="scientific">Candida oxycetoniae</name>
    <dbReference type="NCBI Taxonomy" id="497107"/>
    <lineage>
        <taxon>Eukaryota</taxon>
        <taxon>Fungi</taxon>
        <taxon>Dikarya</taxon>
        <taxon>Ascomycota</taxon>
        <taxon>Saccharomycotina</taxon>
        <taxon>Pichiomycetes</taxon>
        <taxon>Debaryomycetaceae</taxon>
        <taxon>Candida/Lodderomyces clade</taxon>
        <taxon>Candida</taxon>
    </lineage>
</organism>
<dbReference type="SMART" id="SM00014">
    <property type="entry name" value="acidPPc"/>
    <property type="match status" value="1"/>
</dbReference>
<dbReference type="GO" id="GO:0006644">
    <property type="term" value="P:phospholipid metabolic process"/>
    <property type="evidence" value="ECO:0007669"/>
    <property type="project" value="InterPro"/>
</dbReference>
<keyword evidence="3 6" id="KW-0812">Transmembrane</keyword>
<dbReference type="EMBL" id="JAHUZD010000023">
    <property type="protein sequence ID" value="KAI3406445.1"/>
    <property type="molecule type" value="Genomic_DNA"/>
</dbReference>
<evidence type="ECO:0000313" key="8">
    <source>
        <dbReference type="EMBL" id="KAI3406445.1"/>
    </source>
</evidence>
<dbReference type="InterPro" id="IPR036938">
    <property type="entry name" value="PAP2/HPO_sf"/>
</dbReference>
<dbReference type="GO" id="GO:0016020">
    <property type="term" value="C:membrane"/>
    <property type="evidence" value="ECO:0007669"/>
    <property type="project" value="UniProtKB-SubCell"/>
</dbReference>
<dbReference type="GO" id="GO:0008195">
    <property type="term" value="F:phosphatidate phosphatase activity"/>
    <property type="evidence" value="ECO:0007669"/>
    <property type="project" value="TreeGrafter"/>
</dbReference>
<dbReference type="Gene3D" id="1.20.144.10">
    <property type="entry name" value="Phosphatidic acid phosphatase type 2/haloperoxidase"/>
    <property type="match status" value="1"/>
</dbReference>
<evidence type="ECO:0000256" key="5">
    <source>
        <dbReference type="ARBA" id="ARBA00023136"/>
    </source>
</evidence>
<dbReference type="PANTHER" id="PTHR10165">
    <property type="entry name" value="LIPID PHOSPHATE PHOSPHATASE"/>
    <property type="match status" value="1"/>
</dbReference>